<evidence type="ECO:0000313" key="3">
    <source>
        <dbReference type="EMBL" id="CAB4827433.1"/>
    </source>
</evidence>
<protein>
    <submittedName>
        <fullName evidence="4">Unannotated protein</fullName>
    </submittedName>
</protein>
<dbReference type="InterPro" id="IPR001647">
    <property type="entry name" value="HTH_TetR"/>
</dbReference>
<keyword evidence="1" id="KW-0238">DNA-binding</keyword>
<accession>A0A6J7SIC4</accession>
<dbReference type="AlphaFoldDB" id="A0A6J7SIC4"/>
<dbReference type="EMBL" id="CAFBPW010000269">
    <property type="protein sequence ID" value="CAB5040020.1"/>
    <property type="molecule type" value="Genomic_DNA"/>
</dbReference>
<evidence type="ECO:0000256" key="1">
    <source>
        <dbReference type="ARBA" id="ARBA00023125"/>
    </source>
</evidence>
<evidence type="ECO:0000259" key="2">
    <source>
        <dbReference type="Pfam" id="PF00440"/>
    </source>
</evidence>
<name>A0A6J7SIC4_9ZZZZ</name>
<organism evidence="4">
    <name type="scientific">freshwater metagenome</name>
    <dbReference type="NCBI Taxonomy" id="449393"/>
    <lineage>
        <taxon>unclassified sequences</taxon>
        <taxon>metagenomes</taxon>
        <taxon>ecological metagenomes</taxon>
    </lineage>
</organism>
<dbReference type="InterPro" id="IPR009057">
    <property type="entry name" value="Homeodomain-like_sf"/>
</dbReference>
<evidence type="ECO:0000313" key="4">
    <source>
        <dbReference type="EMBL" id="CAB5040020.1"/>
    </source>
</evidence>
<dbReference type="EMBL" id="CAFAAQ010000301">
    <property type="protein sequence ID" value="CAB4827433.1"/>
    <property type="molecule type" value="Genomic_DNA"/>
</dbReference>
<dbReference type="GO" id="GO:0003677">
    <property type="term" value="F:DNA binding"/>
    <property type="evidence" value="ECO:0007669"/>
    <property type="project" value="UniProtKB-KW"/>
</dbReference>
<dbReference type="Gene3D" id="1.10.357.10">
    <property type="entry name" value="Tetracycline Repressor, domain 2"/>
    <property type="match status" value="1"/>
</dbReference>
<dbReference type="Pfam" id="PF00440">
    <property type="entry name" value="TetR_N"/>
    <property type="match status" value="1"/>
</dbReference>
<reference evidence="4" key="1">
    <citation type="submission" date="2020-05" db="EMBL/GenBank/DDBJ databases">
        <authorList>
            <person name="Chiriac C."/>
            <person name="Salcher M."/>
            <person name="Ghai R."/>
            <person name="Kavagutti S V."/>
        </authorList>
    </citation>
    <scope>NUCLEOTIDE SEQUENCE</scope>
</reference>
<feature type="domain" description="HTH tetR-type" evidence="2">
    <location>
        <begin position="31"/>
        <end position="62"/>
    </location>
</feature>
<gene>
    <name evidence="3" type="ORF">UFOPK3046_02118</name>
    <name evidence="4" type="ORF">UFOPK4173_01762</name>
</gene>
<sequence length="228" mass="25741">MARQTAEERKLEYLKAGENILTDFSPEQAGLIAVEALANVKVSDVAERAGVTKGAVYHIWPTQELFRKDLLQRLLQQNHQLAVTRMLELVETAQQSNGDPTEAMSHLAGFLFDSLKDDPAFFARFNFYVYTGNPEIRAILAAEEDQTYEDFGPYIDLYLKVLGRRFRTPFTTRAFLTTTGALLHGLCMRYRISPELTDVPLGAEEEAINMYAFGFTSILDQFSEEIPG</sequence>
<dbReference type="SUPFAM" id="SSF46689">
    <property type="entry name" value="Homeodomain-like"/>
    <property type="match status" value="1"/>
</dbReference>
<proteinExistence type="predicted"/>